<dbReference type="EMBL" id="BARS01058828">
    <property type="protein sequence ID" value="GAG41981.1"/>
    <property type="molecule type" value="Genomic_DNA"/>
</dbReference>
<proteinExistence type="predicted"/>
<feature type="non-terminal residue" evidence="1">
    <location>
        <position position="56"/>
    </location>
</feature>
<comment type="caution">
    <text evidence="1">The sequence shown here is derived from an EMBL/GenBank/DDBJ whole genome shotgun (WGS) entry which is preliminary data.</text>
</comment>
<accession>X0Z003</accession>
<organism evidence="1">
    <name type="scientific">marine sediment metagenome</name>
    <dbReference type="NCBI Taxonomy" id="412755"/>
    <lineage>
        <taxon>unclassified sequences</taxon>
        <taxon>metagenomes</taxon>
        <taxon>ecological metagenomes</taxon>
    </lineage>
</organism>
<protein>
    <recommendedName>
        <fullName evidence="2">HNH domain-containing protein</fullName>
    </recommendedName>
</protein>
<name>X0Z003_9ZZZZ</name>
<gene>
    <name evidence="1" type="ORF">S01H1_85573</name>
</gene>
<sequence length="56" mass="6525">MRALSFHHIDPRMKNFDLNSHECGKRSKDRVLEEAKKCILVCANCHMEIEEGLIKV</sequence>
<reference evidence="1" key="1">
    <citation type="journal article" date="2014" name="Front. Microbiol.">
        <title>High frequency of phylogenetically diverse reductive dehalogenase-homologous genes in deep subseafloor sedimentary metagenomes.</title>
        <authorList>
            <person name="Kawai M."/>
            <person name="Futagami T."/>
            <person name="Toyoda A."/>
            <person name="Takaki Y."/>
            <person name="Nishi S."/>
            <person name="Hori S."/>
            <person name="Arai W."/>
            <person name="Tsubouchi T."/>
            <person name="Morono Y."/>
            <person name="Uchiyama I."/>
            <person name="Ito T."/>
            <person name="Fujiyama A."/>
            <person name="Inagaki F."/>
            <person name="Takami H."/>
        </authorList>
    </citation>
    <scope>NUCLEOTIDE SEQUENCE</scope>
    <source>
        <strain evidence="1">Expedition CK06-06</strain>
    </source>
</reference>
<evidence type="ECO:0008006" key="2">
    <source>
        <dbReference type="Google" id="ProtNLM"/>
    </source>
</evidence>
<evidence type="ECO:0000313" key="1">
    <source>
        <dbReference type="EMBL" id="GAG41981.1"/>
    </source>
</evidence>
<dbReference type="AlphaFoldDB" id="X0Z003"/>